<feature type="compositionally biased region" description="Basic and acidic residues" evidence="1">
    <location>
        <begin position="77"/>
        <end position="93"/>
    </location>
</feature>
<keyword evidence="4" id="KW-1185">Reference proteome</keyword>
<evidence type="ECO:0000256" key="1">
    <source>
        <dbReference type="SAM" id="MobiDB-lite"/>
    </source>
</evidence>
<dbReference type="AlphaFoldDB" id="A0A8T1ZDE4"/>
<feature type="compositionally biased region" description="Low complexity" evidence="1">
    <location>
        <begin position="37"/>
        <end position="47"/>
    </location>
</feature>
<dbReference type="EMBL" id="JAEFBJ010000011">
    <property type="protein sequence ID" value="KAG7556253.1"/>
    <property type="molecule type" value="Genomic_DNA"/>
</dbReference>
<feature type="compositionally biased region" description="Basic and acidic residues" evidence="1">
    <location>
        <begin position="1"/>
        <end position="10"/>
    </location>
</feature>
<protein>
    <submittedName>
        <fullName evidence="3">Remorin N-terminal</fullName>
    </submittedName>
</protein>
<dbReference type="Proteomes" id="UP000694251">
    <property type="component" value="Chromosome 11"/>
</dbReference>
<dbReference type="InterPro" id="IPR005518">
    <property type="entry name" value="Remorin_N"/>
</dbReference>
<name>A0A8T1ZDE4_ARASU</name>
<comment type="caution">
    <text evidence="3">The sequence shown here is derived from an EMBL/GenBank/DDBJ whole genome shotgun (WGS) entry which is preliminary data.</text>
</comment>
<dbReference type="Pfam" id="PF03766">
    <property type="entry name" value="Remorin_N"/>
    <property type="match status" value="1"/>
</dbReference>
<evidence type="ECO:0000313" key="4">
    <source>
        <dbReference type="Proteomes" id="UP000694251"/>
    </source>
</evidence>
<gene>
    <name evidence="3" type="ORF">ISN44_As11g023090</name>
</gene>
<feature type="region of interest" description="Disordered" evidence="1">
    <location>
        <begin position="1"/>
        <end position="103"/>
    </location>
</feature>
<proteinExistence type="predicted"/>
<sequence>MAEAEPKKVTETVSEPTPTPEVPVEKPVAAADVTPQEKPVVAPQEKPVAPPPVLPSPAAAEEKLEDSKALVPVVASKEVEEEKKEGSVNREQQKSSCGSRAQENGGVHVYHSKLLVFFPINIFTYLVRNFETYLI</sequence>
<organism evidence="3 4">
    <name type="scientific">Arabidopsis suecica</name>
    <name type="common">Swedish thale-cress</name>
    <name type="synonym">Cardaminopsis suecica</name>
    <dbReference type="NCBI Taxonomy" id="45249"/>
    <lineage>
        <taxon>Eukaryota</taxon>
        <taxon>Viridiplantae</taxon>
        <taxon>Streptophyta</taxon>
        <taxon>Embryophyta</taxon>
        <taxon>Tracheophyta</taxon>
        <taxon>Spermatophyta</taxon>
        <taxon>Magnoliopsida</taxon>
        <taxon>eudicotyledons</taxon>
        <taxon>Gunneridae</taxon>
        <taxon>Pentapetalae</taxon>
        <taxon>rosids</taxon>
        <taxon>malvids</taxon>
        <taxon>Brassicales</taxon>
        <taxon>Brassicaceae</taxon>
        <taxon>Camelineae</taxon>
        <taxon>Arabidopsis</taxon>
    </lineage>
</organism>
<evidence type="ECO:0000259" key="2">
    <source>
        <dbReference type="Pfam" id="PF03766"/>
    </source>
</evidence>
<evidence type="ECO:0000313" key="3">
    <source>
        <dbReference type="EMBL" id="KAG7556253.1"/>
    </source>
</evidence>
<feature type="domain" description="Remorin N-terminal" evidence="2">
    <location>
        <begin position="41"/>
        <end position="90"/>
    </location>
</feature>
<accession>A0A8T1ZDE4</accession>
<reference evidence="3 4" key="1">
    <citation type="submission" date="2020-12" db="EMBL/GenBank/DDBJ databases">
        <title>Concerted genomic and epigenomic changes stabilize Arabidopsis allopolyploids.</title>
        <authorList>
            <person name="Chen Z."/>
        </authorList>
    </citation>
    <scope>NUCLEOTIDE SEQUENCE [LARGE SCALE GENOMIC DNA]</scope>
    <source>
        <strain evidence="3">As9502</strain>
        <tissue evidence="3">Leaf</tissue>
    </source>
</reference>